<name>A0AAD5NKH7_ACENE</name>
<dbReference type="EMBL" id="JAJSOW010000105">
    <property type="protein sequence ID" value="KAI9165796.1"/>
    <property type="molecule type" value="Genomic_DNA"/>
</dbReference>
<keyword evidence="3" id="KW-1185">Reference proteome</keyword>
<comment type="caution">
    <text evidence="2">The sequence shown here is derived from an EMBL/GenBank/DDBJ whole genome shotgun (WGS) entry which is preliminary data.</text>
</comment>
<feature type="domain" description="Retrotransposon gag" evidence="1">
    <location>
        <begin position="4"/>
        <end position="70"/>
    </location>
</feature>
<reference evidence="2" key="2">
    <citation type="submission" date="2023-02" db="EMBL/GenBank/DDBJ databases">
        <authorList>
            <person name="Swenson N.G."/>
            <person name="Wegrzyn J.L."/>
            <person name="Mcevoy S.L."/>
        </authorList>
    </citation>
    <scope>NUCLEOTIDE SEQUENCE</scope>
    <source>
        <strain evidence="2">91603</strain>
        <tissue evidence="2">Leaf</tissue>
    </source>
</reference>
<sequence length="143" mass="16643">MIFVSWDNFKEALNLKYGPYQFLDLYGELTRLQQTGTIQEYQDKFEKLLAKVGPLEQARQVSSSIGGLRDSIRTDQEMTFVSWDDFKEGLNLKYGPNQFLDFYGKLTKWQQTGTIQEYQDKFEKLLAKAGSMEQARQVSSTRN</sequence>
<dbReference type="InterPro" id="IPR005162">
    <property type="entry name" value="Retrotrans_gag_dom"/>
</dbReference>
<evidence type="ECO:0000313" key="3">
    <source>
        <dbReference type="Proteomes" id="UP001064489"/>
    </source>
</evidence>
<evidence type="ECO:0000259" key="1">
    <source>
        <dbReference type="Pfam" id="PF03732"/>
    </source>
</evidence>
<evidence type="ECO:0000313" key="2">
    <source>
        <dbReference type="EMBL" id="KAI9165796.1"/>
    </source>
</evidence>
<dbReference type="Pfam" id="PF03732">
    <property type="entry name" value="Retrotrans_gag"/>
    <property type="match status" value="2"/>
</dbReference>
<dbReference type="AlphaFoldDB" id="A0AAD5NKH7"/>
<proteinExistence type="predicted"/>
<organism evidence="2 3">
    <name type="scientific">Acer negundo</name>
    <name type="common">Box elder</name>
    <dbReference type="NCBI Taxonomy" id="4023"/>
    <lineage>
        <taxon>Eukaryota</taxon>
        <taxon>Viridiplantae</taxon>
        <taxon>Streptophyta</taxon>
        <taxon>Embryophyta</taxon>
        <taxon>Tracheophyta</taxon>
        <taxon>Spermatophyta</taxon>
        <taxon>Magnoliopsida</taxon>
        <taxon>eudicotyledons</taxon>
        <taxon>Gunneridae</taxon>
        <taxon>Pentapetalae</taxon>
        <taxon>rosids</taxon>
        <taxon>malvids</taxon>
        <taxon>Sapindales</taxon>
        <taxon>Sapindaceae</taxon>
        <taxon>Hippocastanoideae</taxon>
        <taxon>Acereae</taxon>
        <taxon>Acer</taxon>
    </lineage>
</organism>
<feature type="domain" description="Retrotransposon gag" evidence="1">
    <location>
        <begin position="74"/>
        <end position="139"/>
    </location>
</feature>
<reference evidence="2" key="1">
    <citation type="journal article" date="2022" name="Plant J.">
        <title>Strategies of tolerance reflected in two North American maple genomes.</title>
        <authorList>
            <person name="McEvoy S.L."/>
            <person name="Sezen U.U."/>
            <person name="Trouern-Trend A."/>
            <person name="McMahon S.M."/>
            <person name="Schaberg P.G."/>
            <person name="Yang J."/>
            <person name="Wegrzyn J.L."/>
            <person name="Swenson N.G."/>
        </authorList>
    </citation>
    <scope>NUCLEOTIDE SEQUENCE</scope>
    <source>
        <strain evidence="2">91603</strain>
    </source>
</reference>
<dbReference type="Proteomes" id="UP001064489">
    <property type="component" value="Chromosome 10"/>
</dbReference>
<protein>
    <recommendedName>
        <fullName evidence="1">Retrotransposon gag domain-containing protein</fullName>
    </recommendedName>
</protein>
<accession>A0AAD5NKH7</accession>
<gene>
    <name evidence="2" type="ORF">LWI28_020623</name>
</gene>